<dbReference type="OrthoDB" id="10503892at2759"/>
<name>A0A9P7IGK2_9HYPO</name>
<sequence length="154" mass="18101">MATASTCTQAWIQHLQIVNVHASLRGQSAHLNKEYHYHILTLINFHRRLRLRPALYIILLILLRARINITLPDLSSIPQLRRRLLTLRLRNRFMTQIVAIMSQSHILPFKTTIDSNSSINININIHHSSTHIHLRRRRIQRITHTRLTAQEILP</sequence>
<evidence type="ECO:0000313" key="1">
    <source>
        <dbReference type="EMBL" id="KAG5759290.1"/>
    </source>
</evidence>
<dbReference type="AlphaFoldDB" id="A0A9P7IGK2"/>
<evidence type="ECO:0000313" key="2">
    <source>
        <dbReference type="Proteomes" id="UP000750502"/>
    </source>
</evidence>
<dbReference type="EMBL" id="JADFTT010000683">
    <property type="protein sequence ID" value="KAG5759290.1"/>
    <property type="molecule type" value="Genomic_DNA"/>
</dbReference>
<reference evidence="1" key="1">
    <citation type="journal article" date="2020" name="bioRxiv">
        <title>Historical genomics reveals the evolutionary mechanisms behind multiple outbreaks of the host-specific coffee wilt pathogen Fusarium xylarioides.</title>
        <authorList>
            <person name="Peck D."/>
            <person name="Nowell R.W."/>
            <person name="Flood J."/>
            <person name="Ryan M.J."/>
            <person name="Barraclough T.G."/>
        </authorList>
    </citation>
    <scope>NUCLEOTIDE SEQUENCE</scope>
    <source>
        <strain evidence="1">IMI 127659i</strain>
    </source>
</reference>
<proteinExistence type="predicted"/>
<dbReference type="Proteomes" id="UP000750502">
    <property type="component" value="Unassembled WGS sequence"/>
</dbReference>
<comment type="caution">
    <text evidence="1">The sequence shown here is derived from an EMBL/GenBank/DDBJ whole genome shotgun (WGS) entry which is preliminary data.</text>
</comment>
<keyword evidence="2" id="KW-1185">Reference proteome</keyword>
<reference evidence="1" key="2">
    <citation type="submission" date="2020-10" db="EMBL/GenBank/DDBJ databases">
        <authorList>
            <person name="Peck L.D."/>
            <person name="Nowell R.W."/>
            <person name="Flood J."/>
            <person name="Ryan M.J."/>
            <person name="Barraclough T.G."/>
        </authorList>
    </citation>
    <scope>NUCLEOTIDE SEQUENCE</scope>
    <source>
        <strain evidence="1">IMI 127659i</strain>
    </source>
</reference>
<accession>A0A9P7IGK2</accession>
<gene>
    <name evidence="1" type="ORF">H9Q72_012582</name>
</gene>
<organism evidence="1 2">
    <name type="scientific">Fusarium xylarioides</name>
    <dbReference type="NCBI Taxonomy" id="221167"/>
    <lineage>
        <taxon>Eukaryota</taxon>
        <taxon>Fungi</taxon>
        <taxon>Dikarya</taxon>
        <taxon>Ascomycota</taxon>
        <taxon>Pezizomycotina</taxon>
        <taxon>Sordariomycetes</taxon>
        <taxon>Hypocreomycetidae</taxon>
        <taxon>Hypocreales</taxon>
        <taxon>Nectriaceae</taxon>
        <taxon>Fusarium</taxon>
        <taxon>Fusarium fujikuroi species complex</taxon>
    </lineage>
</organism>
<protein>
    <submittedName>
        <fullName evidence="1">Uncharacterized protein</fullName>
    </submittedName>
</protein>